<name>A0ABT5DY28_9BACT</name>
<dbReference type="Pfam" id="PF05406">
    <property type="entry name" value="WGR"/>
    <property type="match status" value="1"/>
</dbReference>
<feature type="compositionally biased region" description="Basic and acidic residues" evidence="1">
    <location>
        <begin position="149"/>
        <end position="169"/>
    </location>
</feature>
<dbReference type="Proteomes" id="UP001221686">
    <property type="component" value="Unassembled WGS sequence"/>
</dbReference>
<feature type="compositionally biased region" description="Basic and acidic residues" evidence="1">
    <location>
        <begin position="67"/>
        <end position="94"/>
    </location>
</feature>
<reference evidence="3 4" key="1">
    <citation type="submission" date="2022-11" db="EMBL/GenBank/DDBJ databases">
        <title>Minimal conservation of predation-associated metabolite biosynthetic gene clusters underscores biosynthetic potential of Myxococcota including descriptions for ten novel species: Archangium lansinium sp. nov., Myxococcus landrumus sp. nov., Nannocystis bai.</title>
        <authorList>
            <person name="Ahearne A."/>
            <person name="Stevens C."/>
            <person name="Dowd S."/>
        </authorList>
    </citation>
    <scope>NUCLEOTIDE SEQUENCE [LARGE SCALE GENOMIC DNA]</scope>
    <source>
        <strain evidence="3 4">BB15-2</strain>
    </source>
</reference>
<feature type="compositionally biased region" description="Basic residues" evidence="1">
    <location>
        <begin position="1"/>
        <end position="16"/>
    </location>
</feature>
<evidence type="ECO:0000313" key="3">
    <source>
        <dbReference type="EMBL" id="MDC0718055.1"/>
    </source>
</evidence>
<feature type="region of interest" description="Disordered" evidence="1">
    <location>
        <begin position="295"/>
        <end position="320"/>
    </location>
</feature>
<organism evidence="3 4">
    <name type="scientific">Nannocystis bainbridge</name>
    <dbReference type="NCBI Taxonomy" id="2995303"/>
    <lineage>
        <taxon>Bacteria</taxon>
        <taxon>Pseudomonadati</taxon>
        <taxon>Myxococcota</taxon>
        <taxon>Polyangia</taxon>
        <taxon>Nannocystales</taxon>
        <taxon>Nannocystaceae</taxon>
        <taxon>Nannocystis</taxon>
    </lineage>
</organism>
<dbReference type="EMBL" id="JAQNDL010000001">
    <property type="protein sequence ID" value="MDC0718055.1"/>
    <property type="molecule type" value="Genomic_DNA"/>
</dbReference>
<feature type="compositionally biased region" description="Basic residues" evidence="1">
    <location>
        <begin position="95"/>
        <end position="111"/>
    </location>
</feature>
<feature type="compositionally biased region" description="Basic residues" evidence="1">
    <location>
        <begin position="42"/>
        <end position="66"/>
    </location>
</feature>
<keyword evidence="4" id="KW-1185">Reference proteome</keyword>
<evidence type="ECO:0000256" key="1">
    <source>
        <dbReference type="SAM" id="MobiDB-lite"/>
    </source>
</evidence>
<feature type="region of interest" description="Disordered" evidence="1">
    <location>
        <begin position="1"/>
        <end position="188"/>
    </location>
</feature>
<sequence>MPQAKQKSKQKAKKSAAARATAKADKQTKKPKKKASDTGPAKAKKAAKKPAAKAKKAAKTAARKLAKRAEKTDKKAKKTADKATKKAKKTDAKAAKKANAKAVKKAVKKATKKSDAKATKKAAKKSDVKATRKAAKKSDAKATKKAAKKSADKAKKLDTKAARKSDAKAKKTAGKPAKPAKRRAAPGPATDAVLAAQRFYALPVDAEAFAASEEGLTLQTGDDLVAAHFERNFGYFGAIDKTLSGFYVLDDEGDNYYLADLRDSGQVWWQDHETREVSLAFASVEDYAGYREARAAASDDEDADDDEIADRFRPRKLKSTGERRPSTAKLLERYQWLVWLFARSHELRGQILEQDADLVNRAYGHLRGTFATRAAEAKAFAAERGRLADDPHLGIYWLLHTSVLADHARRDEVVAALDGSEHPLVHAFVAAFGALAHDGDVPAAPGFRVRRSRLLFLTGGALTSEEVDRERLTAALFADPVNHGFIKAERLVDAAAAADELQQLHDLVAAGLPGPELGWHSLAALLDVRAGVQASRAADTVLKDMNESTDVDLLADVLELLAPVATDREQVRALIDSVLARDPFHWGVLEVGKVAAERDLEVARAEQFIARIAPLAEVRPLLLEIFSEDDDERGAALKRLRELPPAQQHLLARRLLVMASQIAGDALAVAVDVLLGAGDPDALAELARTVEGLQDPSQFAEQLVELREAGIVDLADPLLPIVQGLLLRPESDGFMADHWKEALVEKLAPVAHEPVVFDWLLAALEEDSRHSLRDDILSKLFIAYNDNQVVARLSEAQASRLIRLAARLGVKPADADAHEDGVFPAIHVYHAAGRVLFYFDNPGGLPAIAEVLAQATDVELLSNLYSALAHIKTEDSLGLLRSRLFVEQRQVWNLCNAVAETFDDEGHAEVMAELERTRSDHGANSYAVVFIDFANDTKKKPHTYVAQLARAVLGWPEPTDPRARGQRKFVLMHAVRLGLESADHELVRLAHPAALAIAEPPFSNLAELHYENATEDPWGSLKARDRKLLDRVLAGEVAGPRKLDEPVKKIDDDTLAELAGVPVDRRFLTTPDGEVWFFDKQDRLHVFDGQEVRAPSFTVVRPEDLGAFLAGVERCDGHVVQWNSAAGEFRDIARYGDRVLIFEGVNNGPFTATGLIAAGAGAADVLYHKLVDHLAKDWFVADAWYVPGLGGVQRTFYAPLPGGKYNDERDRLHELEGTPAALADAEARALALMQRPGARVACIEWMDDLRRRSDMGLLEYFSDRARDDEKSPRWHLEAFAEFEQLLNEWDWASTVPGLSVSHGAPPDDDAIARFAAAAGAEVPEKLRDAWAHGPLAWQIGEQGLALLGPDEALARGPALAAAAEGIAAQLPPADAEALRKFMAGAQVVIEDAQQRPVVLFVPKSPQRGDGRVFVEYDVAGPPEDLWFEGSFEWFIAESLGRPFVKALGEACPELLGLPYGARRHEGVVRRRYVQGGKFWEVVFDPEAGFVLTRSGKAGAAGSHTLRRFTSPEQAQANFEKQVKGRTRDGWRLAT</sequence>
<dbReference type="RefSeq" id="WP_272086535.1">
    <property type="nucleotide sequence ID" value="NZ_JAQNDL010000001.1"/>
</dbReference>
<gene>
    <name evidence="3" type="ORF">POL25_14205</name>
</gene>
<accession>A0ABT5DY28</accession>
<evidence type="ECO:0000313" key="4">
    <source>
        <dbReference type="Proteomes" id="UP001221686"/>
    </source>
</evidence>
<feature type="compositionally biased region" description="Basic and acidic residues" evidence="1">
    <location>
        <begin position="112"/>
        <end position="142"/>
    </location>
</feature>
<protein>
    <submittedName>
        <fullName evidence="3">WGR domain-containing protein</fullName>
    </submittedName>
</protein>
<dbReference type="Gene3D" id="2.20.140.10">
    <property type="entry name" value="WGR domain"/>
    <property type="match status" value="1"/>
</dbReference>
<evidence type="ECO:0000259" key="2">
    <source>
        <dbReference type="Pfam" id="PF05406"/>
    </source>
</evidence>
<feature type="domain" description="WGR" evidence="2">
    <location>
        <begin position="1477"/>
        <end position="1531"/>
    </location>
</feature>
<feature type="compositionally biased region" description="Basic residues" evidence="1">
    <location>
        <begin position="170"/>
        <end position="184"/>
    </location>
</feature>
<feature type="compositionally biased region" description="Acidic residues" evidence="1">
    <location>
        <begin position="298"/>
        <end position="308"/>
    </location>
</feature>
<comment type="caution">
    <text evidence="3">The sequence shown here is derived from an EMBL/GenBank/DDBJ whole genome shotgun (WGS) entry which is preliminary data.</text>
</comment>
<dbReference type="InterPro" id="IPR008893">
    <property type="entry name" value="WGR_domain"/>
</dbReference>
<proteinExistence type="predicted"/>